<evidence type="ECO:0000313" key="10">
    <source>
        <dbReference type="Proteomes" id="UP000013776"/>
    </source>
</evidence>
<proteinExistence type="inferred from homology"/>
<comment type="caution">
    <text evidence="9">The sequence shown here is derived from an EMBL/GenBank/DDBJ whole genome shotgun (WGS) entry which is preliminary data.</text>
</comment>
<feature type="active site" evidence="5">
    <location>
        <position position="255"/>
    </location>
</feature>
<dbReference type="PANTHER" id="PTHR43570">
    <property type="entry name" value="ALDEHYDE DEHYDROGENASE"/>
    <property type="match status" value="1"/>
</dbReference>
<sequence length="516" mass="57473">MSSKQYTTTPIADIDRYVQTARTAYLSNRTKPLEYRKTQLKKLFEALDDNLSVIQESLAKDFGKPGHEVYLTECLTLQGEIMEVLHDLPKWMKPRAGLASFPFNLSRPQIFKEPLGVSLIIGAWNYPLFVTFGPLIGAIAAGCPAILKPSELAPNCAMVMQEIIHRYLDNDCYRVVQGAIPETTHLLNEQKWDSIFYTGGGAVGRIVAAAGAKNLTPVTLELGGKNAVIITKNADLKLAARRVAWGKFTNAGQTCVAPDYILFTDPGLEDKFTEEFRKQIADFYPEESWRKPGTFTRIVNENHFKRIKGLLDATSGQVVLGGHTDLSQRLIEPTLVGKCNFDDSLMTQEIFGPVLPMLQAKSLDDAISTLQHRDKSLALYVFTNQKSEYEKLFHTVQSGGAMINDTMAHCGLTGLPFGGVGESGTGAHGGAAGFDSFSHTRSIVKQPTWFEYVFASRYAPYTPSKIKQLKMIAPKKYWNKDYSETSFAMKLLRYILGLSFIFAAYRYIKPRLSAKI</sequence>
<reference evidence="9 10" key="1">
    <citation type="journal article" date="2013" name="MBio">
        <title>Genome sequencing of the plant pathogen Taphrina deformans, the causal agent of peach leaf curl.</title>
        <authorList>
            <person name="Cisse O.H."/>
            <person name="Almeida J.M.G.C.F."/>
            <person name="Fonseca A."/>
            <person name="Kumar A.A."/>
            <person name="Salojaervi J."/>
            <person name="Overmyer K."/>
            <person name="Hauser P.M."/>
            <person name="Pagni M."/>
        </authorList>
    </citation>
    <scope>NUCLEOTIDE SEQUENCE [LARGE SCALE GENOMIC DNA]</scope>
    <source>
        <strain evidence="10">PYCC 5710 / ATCC 11124 / CBS 356.35 / IMI 108563 / JCM 9778 / NBRC 8474</strain>
    </source>
</reference>
<dbReference type="InterPro" id="IPR012394">
    <property type="entry name" value="Aldehyde_DH_NAD(P)"/>
</dbReference>
<evidence type="ECO:0000256" key="4">
    <source>
        <dbReference type="PIRNR" id="PIRNR036492"/>
    </source>
</evidence>
<dbReference type="InterPro" id="IPR029510">
    <property type="entry name" value="Ald_DH_CS_GLU"/>
</dbReference>
<dbReference type="Pfam" id="PF00171">
    <property type="entry name" value="Aldedh"/>
    <property type="match status" value="1"/>
</dbReference>
<dbReference type="InterPro" id="IPR016160">
    <property type="entry name" value="Ald_DH_CS_CYS"/>
</dbReference>
<name>R4XAT5_TAPDE</name>
<dbReference type="InterPro" id="IPR016161">
    <property type="entry name" value="Ald_DH/histidinol_DH"/>
</dbReference>
<evidence type="ECO:0000256" key="7">
    <source>
        <dbReference type="RuleBase" id="RU003345"/>
    </source>
</evidence>
<dbReference type="GO" id="GO:0005737">
    <property type="term" value="C:cytoplasm"/>
    <property type="evidence" value="ECO:0007669"/>
    <property type="project" value="TreeGrafter"/>
</dbReference>
<evidence type="ECO:0000256" key="1">
    <source>
        <dbReference type="ARBA" id="ARBA00009986"/>
    </source>
</evidence>
<dbReference type="AlphaFoldDB" id="R4XAT5"/>
<keyword evidence="2 4" id="KW-0560">Oxidoreductase</keyword>
<gene>
    <name evidence="9" type="ORF">TAPDE_001203</name>
</gene>
<feature type="domain" description="Aldehyde dehydrogenase" evidence="8">
    <location>
        <begin position="12"/>
        <end position="443"/>
    </location>
</feature>
<keyword evidence="10" id="KW-1185">Reference proteome</keyword>
<dbReference type="PIRSF" id="PIRSF036492">
    <property type="entry name" value="ALDH"/>
    <property type="match status" value="1"/>
</dbReference>
<evidence type="ECO:0000256" key="3">
    <source>
        <dbReference type="ARBA" id="ARBA00023027"/>
    </source>
</evidence>
<dbReference type="GO" id="GO:0004029">
    <property type="term" value="F:aldehyde dehydrogenase (NAD+) activity"/>
    <property type="evidence" value="ECO:0007669"/>
    <property type="project" value="TreeGrafter"/>
</dbReference>
<dbReference type="EMBL" id="CAHR02000039">
    <property type="protein sequence ID" value="CCG81433.1"/>
    <property type="molecule type" value="Genomic_DNA"/>
</dbReference>
<dbReference type="InterPro" id="IPR015590">
    <property type="entry name" value="Aldehyde_DH_dom"/>
</dbReference>
<dbReference type="OrthoDB" id="440325at2759"/>
<dbReference type="Gene3D" id="3.40.309.10">
    <property type="entry name" value="Aldehyde Dehydrogenase, Chain A, domain 2"/>
    <property type="match status" value="1"/>
</dbReference>
<dbReference type="VEuPathDB" id="FungiDB:TAPDE_001203"/>
<dbReference type="PROSITE" id="PS00070">
    <property type="entry name" value="ALDEHYDE_DEHYDR_CYS"/>
    <property type="match status" value="1"/>
</dbReference>
<feature type="active site" evidence="5 6">
    <location>
        <position position="221"/>
    </location>
</feature>
<dbReference type="FunFam" id="3.40.309.10:FF:000003">
    <property type="entry name" value="Aldehyde dehydrogenase"/>
    <property type="match status" value="1"/>
</dbReference>
<dbReference type="PANTHER" id="PTHR43570:SF16">
    <property type="entry name" value="ALDEHYDE DEHYDROGENASE TYPE III, ISOFORM Q"/>
    <property type="match status" value="1"/>
</dbReference>
<evidence type="ECO:0000259" key="8">
    <source>
        <dbReference type="Pfam" id="PF00171"/>
    </source>
</evidence>
<organism evidence="9 10">
    <name type="scientific">Taphrina deformans (strain PYCC 5710 / ATCC 11124 / CBS 356.35 / IMI 108563 / JCM 9778 / NBRC 8474)</name>
    <name type="common">Peach leaf curl fungus</name>
    <name type="synonym">Lalaria deformans</name>
    <dbReference type="NCBI Taxonomy" id="1097556"/>
    <lineage>
        <taxon>Eukaryota</taxon>
        <taxon>Fungi</taxon>
        <taxon>Dikarya</taxon>
        <taxon>Ascomycota</taxon>
        <taxon>Taphrinomycotina</taxon>
        <taxon>Taphrinomycetes</taxon>
        <taxon>Taphrinales</taxon>
        <taxon>Taphrinaceae</taxon>
        <taxon>Taphrina</taxon>
    </lineage>
</organism>
<evidence type="ECO:0000256" key="5">
    <source>
        <dbReference type="PIRSR" id="PIRSR036492-1"/>
    </source>
</evidence>
<accession>R4XAT5</accession>
<dbReference type="Proteomes" id="UP000013776">
    <property type="component" value="Unassembled WGS sequence"/>
</dbReference>
<evidence type="ECO:0000256" key="2">
    <source>
        <dbReference type="ARBA" id="ARBA00023002"/>
    </source>
</evidence>
<evidence type="ECO:0000256" key="6">
    <source>
        <dbReference type="PROSITE-ProRule" id="PRU10007"/>
    </source>
</evidence>
<evidence type="ECO:0000313" key="9">
    <source>
        <dbReference type="EMBL" id="CCG81433.1"/>
    </source>
</evidence>
<keyword evidence="3" id="KW-0520">NAD</keyword>
<dbReference type="InterPro" id="IPR016163">
    <property type="entry name" value="Ald_DH_C"/>
</dbReference>
<dbReference type="GO" id="GO:0006081">
    <property type="term" value="P:aldehyde metabolic process"/>
    <property type="evidence" value="ECO:0007669"/>
    <property type="project" value="InterPro"/>
</dbReference>
<dbReference type="Gene3D" id="3.40.605.10">
    <property type="entry name" value="Aldehyde Dehydrogenase, Chain A, domain 1"/>
    <property type="match status" value="1"/>
</dbReference>
<comment type="similarity">
    <text evidence="1 4 7">Belongs to the aldehyde dehydrogenase family.</text>
</comment>
<dbReference type="eggNOG" id="KOG2456">
    <property type="taxonomic scope" value="Eukaryota"/>
</dbReference>
<dbReference type="STRING" id="1097556.R4XAT5"/>
<dbReference type="FunFam" id="3.40.605.10:FF:000004">
    <property type="entry name" value="Aldehyde dehydrogenase"/>
    <property type="match status" value="1"/>
</dbReference>
<protein>
    <recommendedName>
        <fullName evidence="4">Aldehyde dehydrogenase</fullName>
    </recommendedName>
</protein>
<dbReference type="InterPro" id="IPR016162">
    <property type="entry name" value="Ald_DH_N"/>
</dbReference>
<dbReference type="SUPFAM" id="SSF53720">
    <property type="entry name" value="ALDH-like"/>
    <property type="match status" value="1"/>
</dbReference>
<dbReference type="PROSITE" id="PS00687">
    <property type="entry name" value="ALDEHYDE_DEHYDR_GLU"/>
    <property type="match status" value="1"/>
</dbReference>